<keyword evidence="2" id="KW-0596">Phosphopantetheine</keyword>
<dbReference type="RefSeq" id="WP_132122645.1">
    <property type="nucleotide sequence ID" value="NZ_SLWS01000008.1"/>
</dbReference>
<dbReference type="Gene3D" id="3.30.559.30">
    <property type="entry name" value="Nonribosomal peptide synthetase, condensation domain"/>
    <property type="match status" value="1"/>
</dbReference>
<dbReference type="SMART" id="SM00823">
    <property type="entry name" value="PKS_PP"/>
    <property type="match status" value="1"/>
</dbReference>
<dbReference type="PANTHER" id="PTHR45527:SF1">
    <property type="entry name" value="FATTY ACID SYNTHASE"/>
    <property type="match status" value="1"/>
</dbReference>
<dbReference type="SUPFAM" id="SSF47336">
    <property type="entry name" value="ACP-like"/>
    <property type="match status" value="1"/>
</dbReference>
<dbReference type="GO" id="GO:0005829">
    <property type="term" value="C:cytosol"/>
    <property type="evidence" value="ECO:0007669"/>
    <property type="project" value="TreeGrafter"/>
</dbReference>
<dbReference type="PANTHER" id="PTHR45527">
    <property type="entry name" value="NONRIBOSOMAL PEPTIDE SYNTHETASE"/>
    <property type="match status" value="1"/>
</dbReference>
<comment type="caution">
    <text evidence="5">The sequence shown here is derived from an EMBL/GenBank/DDBJ whole genome shotgun (WGS) entry which is preliminary data.</text>
</comment>
<dbReference type="InterPro" id="IPR009081">
    <property type="entry name" value="PP-bd_ACP"/>
</dbReference>
<reference evidence="5 6" key="1">
    <citation type="submission" date="2019-03" db="EMBL/GenBank/DDBJ databases">
        <title>Genomic Encyclopedia of Type Strains, Phase IV (KMG-IV): sequencing the most valuable type-strain genomes for metagenomic binning, comparative biology and taxonomic classification.</title>
        <authorList>
            <person name="Goeker M."/>
        </authorList>
    </citation>
    <scope>NUCLEOTIDE SEQUENCE [LARGE SCALE GENOMIC DNA]</scope>
    <source>
        <strain evidence="5 6">DSM 45934</strain>
    </source>
</reference>
<accession>A0A4R2J8B5</accession>
<sequence length="510" mass="55507">MADTTPAAGPLEASLLRICSEHLDLDGIHPSDDLFELGADSLTAIRITTAVRAQHGPDLPGDLVFRFPTVAKLFAYLGANGGTATSPEPVAARRSSAVPLTYSQERMWLLHELAGDQVAGNVVVRFDVTGRFDFDALRSAFETLARRHDVLRMTFHEKDSTVTGVVGQADVPVRMWAGEERVRELVSAGATSRYDLSAAPPWSVSVIRRGPADHVILLNYHQILLDAWGLEVLLAELGECYSGRSPDLSPVRRGIADVAREWREWTDTPVAGERLDHWLRSLAGAPERLDFATARRRPGIRDGRGRAETFEVDDDLTARLRLAARQRGHTVFPLLLTGFAQMLHSYTGTGDLVIGVPFANRLRPGSERVVGCLVNMLPVRVRVPVGSSGADVLDAVLQAMLAAHADQEIALETIVEHLRPNRTVEHAPVFQVSFGFEPPALTRLRLAGASVAGSFVPTGRARFDLAMMLTPASGGYEGCAEYATDLLDQATVREMIAAWRTAVHSLLNGL</sequence>
<dbReference type="Pfam" id="PF00550">
    <property type="entry name" value="PP-binding"/>
    <property type="match status" value="1"/>
</dbReference>
<evidence type="ECO:0000256" key="2">
    <source>
        <dbReference type="ARBA" id="ARBA00022450"/>
    </source>
</evidence>
<evidence type="ECO:0000256" key="1">
    <source>
        <dbReference type="ARBA" id="ARBA00001957"/>
    </source>
</evidence>
<dbReference type="InterPro" id="IPR036736">
    <property type="entry name" value="ACP-like_sf"/>
</dbReference>
<dbReference type="GO" id="GO:0009239">
    <property type="term" value="P:enterobactin biosynthetic process"/>
    <property type="evidence" value="ECO:0007669"/>
    <property type="project" value="TreeGrafter"/>
</dbReference>
<evidence type="ECO:0000313" key="6">
    <source>
        <dbReference type="Proteomes" id="UP000295680"/>
    </source>
</evidence>
<dbReference type="AlphaFoldDB" id="A0A4R2J8B5"/>
<evidence type="ECO:0000256" key="3">
    <source>
        <dbReference type="ARBA" id="ARBA00022553"/>
    </source>
</evidence>
<proteinExistence type="predicted"/>
<dbReference type="GO" id="GO:0047527">
    <property type="term" value="F:2,3-dihydroxybenzoate-serine ligase activity"/>
    <property type="evidence" value="ECO:0007669"/>
    <property type="project" value="TreeGrafter"/>
</dbReference>
<dbReference type="SUPFAM" id="SSF52777">
    <property type="entry name" value="CoA-dependent acyltransferases"/>
    <property type="match status" value="2"/>
</dbReference>
<dbReference type="InterPro" id="IPR001242">
    <property type="entry name" value="Condensation_dom"/>
</dbReference>
<dbReference type="Pfam" id="PF00668">
    <property type="entry name" value="Condensation"/>
    <property type="match status" value="1"/>
</dbReference>
<dbReference type="OrthoDB" id="3931141at2"/>
<organism evidence="5 6">
    <name type="scientific">Actinocrispum wychmicini</name>
    <dbReference type="NCBI Taxonomy" id="1213861"/>
    <lineage>
        <taxon>Bacteria</taxon>
        <taxon>Bacillati</taxon>
        <taxon>Actinomycetota</taxon>
        <taxon>Actinomycetes</taxon>
        <taxon>Pseudonocardiales</taxon>
        <taxon>Pseudonocardiaceae</taxon>
        <taxon>Actinocrispum</taxon>
    </lineage>
</organism>
<dbReference type="InterPro" id="IPR006162">
    <property type="entry name" value="Ppantetheine_attach_site"/>
</dbReference>
<dbReference type="EMBL" id="SLWS01000008">
    <property type="protein sequence ID" value="TCO54854.1"/>
    <property type="molecule type" value="Genomic_DNA"/>
</dbReference>
<name>A0A4R2J8B5_9PSEU</name>
<dbReference type="Gene3D" id="1.10.1200.10">
    <property type="entry name" value="ACP-like"/>
    <property type="match status" value="1"/>
</dbReference>
<dbReference type="PROSITE" id="PS50075">
    <property type="entry name" value="CARRIER"/>
    <property type="match status" value="1"/>
</dbReference>
<gene>
    <name evidence="5" type="ORF">EV192_108142</name>
</gene>
<comment type="cofactor">
    <cofactor evidence="1">
        <name>pantetheine 4'-phosphate</name>
        <dbReference type="ChEBI" id="CHEBI:47942"/>
    </cofactor>
</comment>
<dbReference type="GO" id="GO:0043041">
    <property type="term" value="P:amino acid activation for nonribosomal peptide biosynthetic process"/>
    <property type="evidence" value="ECO:0007669"/>
    <property type="project" value="TreeGrafter"/>
</dbReference>
<feature type="domain" description="Carrier" evidence="4">
    <location>
        <begin position="6"/>
        <end position="81"/>
    </location>
</feature>
<dbReference type="Proteomes" id="UP000295680">
    <property type="component" value="Unassembled WGS sequence"/>
</dbReference>
<dbReference type="InterPro" id="IPR023213">
    <property type="entry name" value="CAT-like_dom_sf"/>
</dbReference>
<keyword evidence="3" id="KW-0597">Phosphoprotein</keyword>
<protein>
    <submittedName>
        <fullName evidence="5">Phosphopantetheine binding protein</fullName>
    </submittedName>
</protein>
<dbReference type="InterPro" id="IPR020806">
    <property type="entry name" value="PKS_PP-bd"/>
</dbReference>
<dbReference type="PROSITE" id="PS00012">
    <property type="entry name" value="PHOSPHOPANTETHEINE"/>
    <property type="match status" value="1"/>
</dbReference>
<dbReference type="Gene3D" id="3.30.559.10">
    <property type="entry name" value="Chloramphenicol acetyltransferase-like domain"/>
    <property type="match status" value="1"/>
</dbReference>
<keyword evidence="6" id="KW-1185">Reference proteome</keyword>
<evidence type="ECO:0000313" key="5">
    <source>
        <dbReference type="EMBL" id="TCO54854.1"/>
    </source>
</evidence>
<dbReference type="GO" id="GO:0031177">
    <property type="term" value="F:phosphopantetheine binding"/>
    <property type="evidence" value="ECO:0007669"/>
    <property type="project" value="InterPro"/>
</dbReference>
<dbReference type="GO" id="GO:0009366">
    <property type="term" value="C:enterobactin synthetase complex"/>
    <property type="evidence" value="ECO:0007669"/>
    <property type="project" value="TreeGrafter"/>
</dbReference>
<evidence type="ECO:0000259" key="4">
    <source>
        <dbReference type="PROSITE" id="PS50075"/>
    </source>
</evidence>
<dbReference type="CDD" id="cd19531">
    <property type="entry name" value="LCL_NRPS-like"/>
    <property type="match status" value="1"/>
</dbReference>
<dbReference type="GO" id="GO:0008610">
    <property type="term" value="P:lipid biosynthetic process"/>
    <property type="evidence" value="ECO:0007669"/>
    <property type="project" value="UniProtKB-ARBA"/>
</dbReference>